<keyword evidence="1" id="KW-0812">Transmembrane</keyword>
<evidence type="ECO:0000313" key="3">
    <source>
        <dbReference type="EMBL" id="KZT10276.1"/>
    </source>
</evidence>
<feature type="transmembrane region" description="Helical" evidence="1">
    <location>
        <begin position="66"/>
        <end position="87"/>
    </location>
</feature>
<protein>
    <recommendedName>
        <fullName evidence="2">DUF6534 domain-containing protein</fullName>
    </recommendedName>
</protein>
<proteinExistence type="predicted"/>
<evidence type="ECO:0000313" key="4">
    <source>
        <dbReference type="Proteomes" id="UP000076871"/>
    </source>
</evidence>
<keyword evidence="4" id="KW-1185">Reference proteome</keyword>
<feature type="transmembrane region" description="Helical" evidence="1">
    <location>
        <begin position="151"/>
        <end position="175"/>
    </location>
</feature>
<dbReference type="InParanoid" id="A0A165GFH3"/>
<accession>A0A165GFH3</accession>
<evidence type="ECO:0000256" key="1">
    <source>
        <dbReference type="SAM" id="Phobius"/>
    </source>
</evidence>
<reference evidence="3 4" key="1">
    <citation type="journal article" date="2016" name="Mol. Biol. Evol.">
        <title>Comparative Genomics of Early-Diverging Mushroom-Forming Fungi Provides Insights into the Origins of Lignocellulose Decay Capabilities.</title>
        <authorList>
            <person name="Nagy L.G."/>
            <person name="Riley R."/>
            <person name="Tritt A."/>
            <person name="Adam C."/>
            <person name="Daum C."/>
            <person name="Floudas D."/>
            <person name="Sun H."/>
            <person name="Yadav J.S."/>
            <person name="Pangilinan J."/>
            <person name="Larsson K.H."/>
            <person name="Matsuura K."/>
            <person name="Barry K."/>
            <person name="Labutti K."/>
            <person name="Kuo R."/>
            <person name="Ohm R.A."/>
            <person name="Bhattacharya S.S."/>
            <person name="Shirouzu T."/>
            <person name="Yoshinaga Y."/>
            <person name="Martin F.M."/>
            <person name="Grigoriev I.V."/>
            <person name="Hibbett D.S."/>
        </authorList>
    </citation>
    <scope>NUCLEOTIDE SEQUENCE [LARGE SCALE GENOMIC DNA]</scope>
    <source>
        <strain evidence="3 4">93-53</strain>
    </source>
</reference>
<sequence length="212" mass="23082">MDAQAIRPLGTHSVNYVVRWAASLAAALMFAQLNCQAGIAGGIVVCLCKHKAWTAAVPAALIPSSIHTVTALTADILITTSLCVILSKQMDGFKRTKTLILRLIMHSINRGIFILAFQVAHFILVRPASINRLGLIDIDIGQYMITKHEDVLYWMLTHTAGTSVYVNLLLAVLNIRKQLREDALMPDSAGAELPLHDIVSRDAILHAPSGLE</sequence>
<dbReference type="InterPro" id="IPR045339">
    <property type="entry name" value="DUF6534"/>
</dbReference>
<gene>
    <name evidence="3" type="ORF">LAESUDRAFT_755782</name>
</gene>
<keyword evidence="1" id="KW-0472">Membrane</keyword>
<dbReference type="Proteomes" id="UP000076871">
    <property type="component" value="Unassembled WGS sequence"/>
</dbReference>
<evidence type="ECO:0000259" key="2">
    <source>
        <dbReference type="Pfam" id="PF20152"/>
    </source>
</evidence>
<name>A0A165GFH3_9APHY</name>
<dbReference type="OrthoDB" id="2792702at2759"/>
<dbReference type="Pfam" id="PF20152">
    <property type="entry name" value="DUF6534"/>
    <property type="match status" value="1"/>
</dbReference>
<dbReference type="GeneID" id="63829100"/>
<dbReference type="AlphaFoldDB" id="A0A165GFH3"/>
<dbReference type="EMBL" id="KV427609">
    <property type="protein sequence ID" value="KZT10276.1"/>
    <property type="molecule type" value="Genomic_DNA"/>
</dbReference>
<organism evidence="3 4">
    <name type="scientific">Laetiporus sulphureus 93-53</name>
    <dbReference type="NCBI Taxonomy" id="1314785"/>
    <lineage>
        <taxon>Eukaryota</taxon>
        <taxon>Fungi</taxon>
        <taxon>Dikarya</taxon>
        <taxon>Basidiomycota</taxon>
        <taxon>Agaricomycotina</taxon>
        <taxon>Agaricomycetes</taxon>
        <taxon>Polyporales</taxon>
        <taxon>Laetiporus</taxon>
    </lineage>
</organism>
<keyword evidence="1" id="KW-1133">Transmembrane helix</keyword>
<feature type="domain" description="DUF6534" evidence="2">
    <location>
        <begin position="72"/>
        <end position="177"/>
    </location>
</feature>
<dbReference type="RefSeq" id="XP_040768016.1">
    <property type="nucleotide sequence ID" value="XM_040912072.1"/>
</dbReference>
<feature type="transmembrane region" description="Helical" evidence="1">
    <location>
        <begin position="99"/>
        <end position="124"/>
    </location>
</feature>